<dbReference type="GO" id="GO:0005737">
    <property type="term" value="C:cytoplasm"/>
    <property type="evidence" value="ECO:0007669"/>
    <property type="project" value="TreeGrafter"/>
</dbReference>
<evidence type="ECO:0000259" key="2">
    <source>
        <dbReference type="PROSITE" id="PS50405"/>
    </source>
</evidence>
<dbReference type="Pfam" id="PF13417">
    <property type="entry name" value="GST_N_3"/>
    <property type="match status" value="1"/>
</dbReference>
<gene>
    <name evidence="3" type="ORF">NYP16_12995</name>
</gene>
<dbReference type="SUPFAM" id="SSF52833">
    <property type="entry name" value="Thioredoxin-like"/>
    <property type="match status" value="1"/>
</dbReference>
<organism evidence="3 4">
    <name type="scientific">Govanella unica</name>
    <dbReference type="NCBI Taxonomy" id="2975056"/>
    <lineage>
        <taxon>Bacteria</taxon>
        <taxon>Pseudomonadati</taxon>
        <taxon>Pseudomonadota</taxon>
        <taxon>Alphaproteobacteria</taxon>
        <taxon>Emcibacterales</taxon>
        <taxon>Govanellaceae</taxon>
        <taxon>Govanella</taxon>
    </lineage>
</organism>
<name>A0A9X3Z8C9_9PROT</name>
<dbReference type="PROSITE" id="PS50404">
    <property type="entry name" value="GST_NTER"/>
    <property type="match status" value="1"/>
</dbReference>
<dbReference type="Gene3D" id="1.20.1050.10">
    <property type="match status" value="1"/>
</dbReference>
<dbReference type="RefSeq" id="WP_274944575.1">
    <property type="nucleotide sequence ID" value="NZ_JANWOI010000004.1"/>
</dbReference>
<protein>
    <submittedName>
        <fullName evidence="3">Glutathione S-transferase family protein</fullName>
    </submittedName>
</protein>
<accession>A0A9X3Z8C9</accession>
<dbReference type="PROSITE" id="PS50405">
    <property type="entry name" value="GST_CTER"/>
    <property type="match status" value="1"/>
</dbReference>
<reference evidence="3" key="2">
    <citation type="journal article" date="2023" name="Syst. Appl. Microbiol.">
        <title>Govania unica gen. nov., sp. nov., a rare biosphere bacterium that represents a novel family in the class Alphaproteobacteria.</title>
        <authorList>
            <person name="Vandamme P."/>
            <person name="Peeters C."/>
            <person name="Hettiarachchi A."/>
            <person name="Cnockaert M."/>
            <person name="Carlier A."/>
        </authorList>
    </citation>
    <scope>NUCLEOTIDE SEQUENCE</scope>
    <source>
        <strain evidence="3">LMG 31809</strain>
    </source>
</reference>
<dbReference type="InterPro" id="IPR040079">
    <property type="entry name" value="Glutathione_S-Trfase"/>
</dbReference>
<dbReference type="InterPro" id="IPR004045">
    <property type="entry name" value="Glutathione_S-Trfase_N"/>
</dbReference>
<dbReference type="CDD" id="cd00299">
    <property type="entry name" value="GST_C_family"/>
    <property type="match status" value="1"/>
</dbReference>
<evidence type="ECO:0000259" key="1">
    <source>
        <dbReference type="PROSITE" id="PS50404"/>
    </source>
</evidence>
<dbReference type="PANTHER" id="PTHR43968:SF6">
    <property type="entry name" value="GLUTATHIONE S-TRANSFERASE OMEGA"/>
    <property type="match status" value="1"/>
</dbReference>
<dbReference type="SFLD" id="SFLDG00358">
    <property type="entry name" value="Main_(cytGST)"/>
    <property type="match status" value="1"/>
</dbReference>
<keyword evidence="4" id="KW-1185">Reference proteome</keyword>
<dbReference type="EMBL" id="JANWOI010000004">
    <property type="protein sequence ID" value="MDA5194869.1"/>
    <property type="molecule type" value="Genomic_DNA"/>
</dbReference>
<reference evidence="3" key="1">
    <citation type="submission" date="2022-08" db="EMBL/GenBank/DDBJ databases">
        <authorList>
            <person name="Vandamme P."/>
            <person name="Hettiarachchi A."/>
            <person name="Peeters C."/>
            <person name="Cnockaert M."/>
            <person name="Carlier A."/>
        </authorList>
    </citation>
    <scope>NUCLEOTIDE SEQUENCE</scope>
    <source>
        <strain evidence="3">LMG 31809</strain>
    </source>
</reference>
<comment type="caution">
    <text evidence="3">The sequence shown here is derived from an EMBL/GenBank/DDBJ whole genome shotgun (WGS) entry which is preliminary data.</text>
</comment>
<proteinExistence type="predicted"/>
<dbReference type="SUPFAM" id="SSF47616">
    <property type="entry name" value="GST C-terminal domain-like"/>
    <property type="match status" value="1"/>
</dbReference>
<dbReference type="SFLD" id="SFLDS00019">
    <property type="entry name" value="Glutathione_Transferase_(cytos"/>
    <property type="match status" value="1"/>
</dbReference>
<dbReference type="AlphaFoldDB" id="A0A9X3Z8C9"/>
<evidence type="ECO:0000313" key="3">
    <source>
        <dbReference type="EMBL" id="MDA5194869.1"/>
    </source>
</evidence>
<feature type="domain" description="GST N-terminal" evidence="1">
    <location>
        <begin position="1"/>
        <end position="79"/>
    </location>
</feature>
<dbReference type="Pfam" id="PF13410">
    <property type="entry name" value="GST_C_2"/>
    <property type="match status" value="1"/>
</dbReference>
<dbReference type="InterPro" id="IPR050983">
    <property type="entry name" value="GST_Omega/HSP26"/>
</dbReference>
<dbReference type="Proteomes" id="UP001141619">
    <property type="component" value="Unassembled WGS sequence"/>
</dbReference>
<dbReference type="InterPro" id="IPR036282">
    <property type="entry name" value="Glutathione-S-Trfase_C_sf"/>
</dbReference>
<dbReference type="PANTHER" id="PTHR43968">
    <property type="match status" value="1"/>
</dbReference>
<feature type="domain" description="GST C-terminal" evidence="2">
    <location>
        <begin position="84"/>
        <end position="219"/>
    </location>
</feature>
<dbReference type="Gene3D" id="3.40.30.10">
    <property type="entry name" value="Glutaredoxin"/>
    <property type="match status" value="1"/>
</dbReference>
<sequence>MKLYNAFLSPFAGRVRAAIYHKGIEDQVTFVLPPTALNSPEWRAINPIGKIPVLITDGLTLAESEVILEYLEERFPQKPLLPAEAADRALVRTLNRICDLYIFEPFRPLFQQLALKENNTAIIEIGVSEVLDGLRKLEGFLPDNAGPYAIGESPSFADCGLVSTLFCVDRILPAFDVVNPISRFPKLAHYWETANQEPVAQKILKEHQSALEHFHVTGQSS</sequence>
<evidence type="ECO:0000313" key="4">
    <source>
        <dbReference type="Proteomes" id="UP001141619"/>
    </source>
</evidence>
<dbReference type="InterPro" id="IPR036249">
    <property type="entry name" value="Thioredoxin-like_sf"/>
</dbReference>
<dbReference type="InterPro" id="IPR010987">
    <property type="entry name" value="Glutathione-S-Trfase_C-like"/>
</dbReference>